<dbReference type="InterPro" id="IPR003156">
    <property type="entry name" value="DHHA1_dom"/>
</dbReference>
<dbReference type="PANTHER" id="PTHR30255">
    <property type="entry name" value="SINGLE-STRANDED-DNA-SPECIFIC EXONUCLEASE RECJ"/>
    <property type="match status" value="1"/>
</dbReference>
<dbReference type="PANTHER" id="PTHR30255:SF2">
    <property type="entry name" value="SINGLE-STRANDED-DNA-SPECIFIC EXONUCLEASE RECJ"/>
    <property type="match status" value="1"/>
</dbReference>
<evidence type="ECO:0000259" key="8">
    <source>
        <dbReference type="Pfam" id="PF10141"/>
    </source>
</evidence>
<sequence>MLQSKMRWNRLDEHCDNIEYLNELSKSLNLTPLVVSLLVNRGIQTIEEAHRFLYIEEQPFHDPFLLDEMDLAVRRIHRAIEKNEPIMVYGDYDADGVSSTTIMLIALKRLGANVDFYIPNRFTEGYGPNEEAFLKISEQGYKLIITVDTGIAAIKEASLAKELGMDLIITDHHEIGPTLPDAYAIIHPKKEGSLYPFKDLAGVGVAFKVAHALFGHVPEDLIEIAAIGTIADLVPLYDENRLIAKKGIKHLRTSTRPGIQALFRAAGVKQSEVDENTIGFAIAPRINAVGRLQSADRAVHLLLTDDDAEAGVLAKEIDQLNKERQHLVNVMTEEAIKEIEKNFPLEDNPVLVVAKENWNSGVIGIVASKLVEKYYRPTIVLSIDPETRLAKGSARSIEGFDLYENLSLSRDILPHFGGHPMAAGMTLEEKHIPELRKRLIHLAREQLTKEDLIPVKAVDVECPLENITVEAIEQLQLLSPFGVSNPKPIFLIEDVNILNMRRIGSDGTHLKMILESNHYEVDSIGFGYGDLVEEISPLSKVSVVGELVINEWNNRRKPQILLHDIAVRHWQLFDFRGKPIEQVISKLPNENVLFIAFQENTLPFVKGMENVYLIHDEEGIQKLNLHHQHLVLLDMPPSVMMLDSILQRGKPKRIYTIFYQHSDHFFSTVPTREHFKWYYAFLAKKSPFDLKKYGEELAKHRGWTKEAIYFMSKVFFELEFVTIKDGVISLNKSTIKRDLSESKTYQAKQQQVELEQLLLYSSYQQLKDWFDQKFVNHQESKRKNEHQKEKIY</sequence>
<evidence type="ECO:0000313" key="10">
    <source>
        <dbReference type="EMBL" id="MDQ0161227.1"/>
    </source>
</evidence>
<evidence type="ECO:0000259" key="7">
    <source>
        <dbReference type="Pfam" id="PF02272"/>
    </source>
</evidence>
<evidence type="ECO:0000256" key="2">
    <source>
        <dbReference type="ARBA" id="ARBA00019841"/>
    </source>
</evidence>
<accession>A0ABT9VJS7</accession>
<dbReference type="Gene3D" id="3.90.1640.30">
    <property type="match status" value="1"/>
</dbReference>
<evidence type="ECO:0000256" key="4">
    <source>
        <dbReference type="ARBA" id="ARBA00022801"/>
    </source>
</evidence>
<evidence type="ECO:0000256" key="5">
    <source>
        <dbReference type="ARBA" id="ARBA00022839"/>
    </source>
</evidence>
<evidence type="ECO:0000256" key="1">
    <source>
        <dbReference type="ARBA" id="ARBA00005915"/>
    </source>
</evidence>
<evidence type="ECO:0000259" key="6">
    <source>
        <dbReference type="Pfam" id="PF01368"/>
    </source>
</evidence>
<evidence type="ECO:0000259" key="9">
    <source>
        <dbReference type="Pfam" id="PF17768"/>
    </source>
</evidence>
<dbReference type="Pfam" id="PF02272">
    <property type="entry name" value="DHHA1"/>
    <property type="match status" value="1"/>
</dbReference>
<name>A0ABT9VJS7_9BACI</name>
<dbReference type="SUPFAM" id="SSF64182">
    <property type="entry name" value="DHH phosphoesterases"/>
    <property type="match status" value="1"/>
</dbReference>
<dbReference type="InterPro" id="IPR051673">
    <property type="entry name" value="SSDNA_exonuclease_RecJ"/>
</dbReference>
<keyword evidence="11" id="KW-1185">Reference proteome</keyword>
<keyword evidence="5 10" id="KW-0269">Exonuclease</keyword>
<dbReference type="InterPro" id="IPR004610">
    <property type="entry name" value="RecJ"/>
</dbReference>
<feature type="domain" description="RecJ OB" evidence="9">
    <location>
        <begin position="458"/>
        <end position="564"/>
    </location>
</feature>
<evidence type="ECO:0000313" key="11">
    <source>
        <dbReference type="Proteomes" id="UP001225646"/>
    </source>
</evidence>
<protein>
    <recommendedName>
        <fullName evidence="2">Single-stranded-DNA-specific exonuclease RecJ</fullName>
    </recommendedName>
</protein>
<dbReference type="Gene3D" id="3.10.310.30">
    <property type="match status" value="1"/>
</dbReference>
<dbReference type="InterPro" id="IPR041122">
    <property type="entry name" value="RecJ_OB"/>
</dbReference>
<keyword evidence="4 10" id="KW-0378">Hydrolase</keyword>
<dbReference type="InterPro" id="IPR038763">
    <property type="entry name" value="DHH_sf"/>
</dbReference>
<dbReference type="GO" id="GO:0004527">
    <property type="term" value="F:exonuclease activity"/>
    <property type="evidence" value="ECO:0007669"/>
    <property type="project" value="UniProtKB-KW"/>
</dbReference>
<feature type="domain" description="DDH" evidence="6">
    <location>
        <begin position="86"/>
        <end position="229"/>
    </location>
</feature>
<dbReference type="InterPro" id="IPR001667">
    <property type="entry name" value="DDH_dom"/>
</dbReference>
<keyword evidence="3" id="KW-0540">Nuclease</keyword>
<dbReference type="Pfam" id="PF01368">
    <property type="entry name" value="DHH"/>
    <property type="match status" value="1"/>
</dbReference>
<reference evidence="10 11" key="1">
    <citation type="submission" date="2023-07" db="EMBL/GenBank/DDBJ databases">
        <title>Genomic Encyclopedia of Type Strains, Phase IV (KMG-IV): sequencing the most valuable type-strain genomes for metagenomic binning, comparative biology and taxonomic classification.</title>
        <authorList>
            <person name="Goeker M."/>
        </authorList>
    </citation>
    <scope>NUCLEOTIDE SEQUENCE [LARGE SCALE GENOMIC DNA]</scope>
    <source>
        <strain evidence="10 11">DSM 19092</strain>
    </source>
</reference>
<feature type="domain" description="Single-stranded-DNA-specific exonuclease RecJ C-terminal" evidence="8">
    <location>
        <begin position="571"/>
        <end position="770"/>
    </location>
</feature>
<organism evidence="10 11">
    <name type="scientific">Aeribacillus alveayuensis</name>
    <dbReference type="NCBI Taxonomy" id="279215"/>
    <lineage>
        <taxon>Bacteria</taxon>
        <taxon>Bacillati</taxon>
        <taxon>Bacillota</taxon>
        <taxon>Bacilli</taxon>
        <taxon>Bacillales</taxon>
        <taxon>Bacillaceae</taxon>
        <taxon>Aeribacillus</taxon>
    </lineage>
</organism>
<dbReference type="EMBL" id="JAUSTR010000001">
    <property type="protein sequence ID" value="MDQ0161227.1"/>
    <property type="molecule type" value="Genomic_DNA"/>
</dbReference>
<gene>
    <name evidence="10" type="ORF">J2S06_000297</name>
</gene>
<dbReference type="Pfam" id="PF17768">
    <property type="entry name" value="RecJ_OB"/>
    <property type="match status" value="1"/>
</dbReference>
<dbReference type="Pfam" id="PF10141">
    <property type="entry name" value="ssDNA-exonuc_C"/>
    <property type="match status" value="1"/>
</dbReference>
<dbReference type="Proteomes" id="UP001225646">
    <property type="component" value="Unassembled WGS sequence"/>
</dbReference>
<proteinExistence type="inferred from homology"/>
<comment type="caution">
    <text evidence="10">The sequence shown here is derived from an EMBL/GenBank/DDBJ whole genome shotgun (WGS) entry which is preliminary data.</text>
</comment>
<feature type="domain" description="DHHA1" evidence="7">
    <location>
        <begin position="348"/>
        <end position="443"/>
    </location>
</feature>
<comment type="similarity">
    <text evidence="1">Belongs to the RecJ family.</text>
</comment>
<evidence type="ECO:0000256" key="3">
    <source>
        <dbReference type="ARBA" id="ARBA00022722"/>
    </source>
</evidence>
<dbReference type="RefSeq" id="WP_419151068.1">
    <property type="nucleotide sequence ID" value="NZ_JAUSTR010000001.1"/>
</dbReference>
<dbReference type="InterPro" id="IPR018779">
    <property type="entry name" value="RecJ_C"/>
</dbReference>
<dbReference type="NCBIfam" id="TIGR00644">
    <property type="entry name" value="recJ"/>
    <property type="match status" value="1"/>
</dbReference>